<evidence type="ECO:0008006" key="3">
    <source>
        <dbReference type="Google" id="ProtNLM"/>
    </source>
</evidence>
<dbReference type="InParanoid" id="A0A3Q7GKJ1"/>
<dbReference type="Gramene" id="Solyc05g024440.1.1">
    <property type="protein sequence ID" value="Solyc05g024440.1.1.1"/>
    <property type="gene ID" value="Solyc05g024440.1"/>
</dbReference>
<dbReference type="PaxDb" id="4081-Solyc05g024440.1.1"/>
<protein>
    <recommendedName>
        <fullName evidence="3">NADH:quinone oxidoreductase/Mrp antiporter membrane subunit domain-containing protein</fullName>
    </recommendedName>
</protein>
<dbReference type="PANTHER" id="PTHR45564:SF1">
    <property type="entry name" value="NAD(P)H-QUINONE OXIDOREDUCTASE SUBUNIT 2"/>
    <property type="match status" value="1"/>
</dbReference>
<reference evidence="1" key="1">
    <citation type="journal article" date="2012" name="Nature">
        <title>The tomato genome sequence provides insights into fleshy fruit evolution.</title>
        <authorList>
            <consortium name="Tomato Genome Consortium"/>
        </authorList>
    </citation>
    <scope>NUCLEOTIDE SEQUENCE [LARGE SCALE GENOMIC DNA]</scope>
    <source>
        <strain evidence="1">cv. Heinz 1706</strain>
    </source>
</reference>
<name>A0A3Q7GKJ1_SOLLC</name>
<dbReference type="Proteomes" id="UP000004994">
    <property type="component" value="Chromosome 5"/>
</dbReference>
<evidence type="ECO:0000313" key="1">
    <source>
        <dbReference type="EnsemblPlants" id="Solyc05g024440.1.1.1"/>
    </source>
</evidence>
<keyword evidence="2" id="KW-1185">Reference proteome</keyword>
<dbReference type="SMR" id="A0A3Q7GKJ1"/>
<dbReference type="EnsemblPlants" id="Solyc05g024440.1.1">
    <property type="protein sequence ID" value="Solyc05g024440.1.1.1"/>
    <property type="gene ID" value="Solyc05g024440.1"/>
</dbReference>
<dbReference type="STRING" id="4081.A0A3Q7GKJ1"/>
<organism evidence="1">
    <name type="scientific">Solanum lycopersicum</name>
    <name type="common">Tomato</name>
    <name type="synonym">Lycopersicon esculentum</name>
    <dbReference type="NCBI Taxonomy" id="4081"/>
    <lineage>
        <taxon>Eukaryota</taxon>
        <taxon>Viridiplantae</taxon>
        <taxon>Streptophyta</taxon>
        <taxon>Embryophyta</taxon>
        <taxon>Tracheophyta</taxon>
        <taxon>Spermatophyta</taxon>
        <taxon>Magnoliopsida</taxon>
        <taxon>eudicotyledons</taxon>
        <taxon>Gunneridae</taxon>
        <taxon>Pentapetalae</taxon>
        <taxon>asterids</taxon>
        <taxon>lamiids</taxon>
        <taxon>Solanales</taxon>
        <taxon>Solanaceae</taxon>
        <taxon>Solanoideae</taxon>
        <taxon>Solaneae</taxon>
        <taxon>Solanum</taxon>
        <taxon>Solanum subgen. Lycopersicon</taxon>
    </lineage>
</organism>
<evidence type="ECO:0000313" key="2">
    <source>
        <dbReference type="Proteomes" id="UP000004994"/>
    </source>
</evidence>
<sequence length="59" mass="6513">MDIAEFLLYVFTATLGGMSLCSANDLVTIFVASKYFSSCSYLLSGYTKKDVHRSNEATM</sequence>
<dbReference type="AlphaFoldDB" id="A0A3Q7GKJ1"/>
<dbReference type="PANTHER" id="PTHR45564">
    <property type="entry name" value="NAD(P)H-QUINONE OXIDOREDUCTASE SUBUNIT 2 B, CHLOROPLASTIC"/>
    <property type="match status" value="1"/>
</dbReference>
<accession>A0A3Q7GKJ1</accession>
<proteinExistence type="predicted"/>
<reference evidence="1" key="2">
    <citation type="submission" date="2019-01" db="UniProtKB">
        <authorList>
            <consortium name="EnsemblPlants"/>
        </authorList>
    </citation>
    <scope>IDENTIFICATION</scope>
    <source>
        <strain evidence="1">cv. Heinz 1706</strain>
    </source>
</reference>